<dbReference type="RefSeq" id="XP_040742617.1">
    <property type="nucleotide sequence ID" value="XM_040887975.1"/>
</dbReference>
<dbReference type="OrthoDB" id="2399148at2759"/>
<feature type="signal peptide" evidence="2">
    <location>
        <begin position="1"/>
        <end position="20"/>
    </location>
</feature>
<keyword evidence="1" id="KW-0999">Mitochondrion inner membrane</keyword>
<dbReference type="GO" id="GO:0061617">
    <property type="term" value="C:MICOS complex"/>
    <property type="evidence" value="ECO:0007669"/>
    <property type="project" value="UniProtKB-UniRule"/>
</dbReference>
<dbReference type="Gene3D" id="1.20.120.20">
    <property type="entry name" value="Apolipoprotein"/>
    <property type="match status" value="1"/>
</dbReference>
<keyword evidence="1" id="KW-0472">Membrane</keyword>
<evidence type="ECO:0000313" key="3">
    <source>
        <dbReference type="EMBL" id="ORX68835.1"/>
    </source>
</evidence>
<comment type="function">
    <text evidence="1">Component of the MICOS complex, a large protein complex of the mitochondrial inner membrane that plays crucial roles in the maintenance of crista junctions, inner membrane architecture, and formation of contact sites to the outer membrane.</text>
</comment>
<keyword evidence="2" id="KW-0732">Signal</keyword>
<comment type="subcellular location">
    <subcellularLocation>
        <location evidence="1">Mitochondrion inner membrane</location>
    </subcellularLocation>
</comment>
<feature type="chain" id="PRO_5012553413" description="MICOS complex subunit" evidence="2">
    <location>
        <begin position="21"/>
        <end position="268"/>
    </location>
</feature>
<accession>A0A1Y1W625</accession>
<dbReference type="InterPro" id="IPR019166">
    <property type="entry name" value="MIC26/MIC27"/>
</dbReference>
<dbReference type="PANTHER" id="PTHR28268:SF1">
    <property type="entry name" value="MICOS SUBUNIT MIC26"/>
    <property type="match status" value="1"/>
</dbReference>
<sequence length="268" mass="29537">MAQRLSKVCALISNVVGATAATALVSTSTVLAEAGNNNNNNKKSIYDTEQREIPTQTLEPTRLTALLRETREEAAHYLSMAKTHGQIVVDRWIDTEKRFAALVKRTVPEGEKLAPGIIYVGRNFAVRYMSPLLFGTAAGFYFLPGTSNVILRNVWGRYGDPTTIDKVKQQWEDVKQAQRDARGKVTEAVQELRMSLQEGRGYAAKTAKEIADKTPEPVKQVVEDVQKKAVEVTKDISAKVADKKDQIVEAVKDKAASLPIGFTDNSSK</sequence>
<evidence type="ECO:0000313" key="4">
    <source>
        <dbReference type="Proteomes" id="UP000193922"/>
    </source>
</evidence>
<dbReference type="EMBL" id="MCFD01000009">
    <property type="protein sequence ID" value="ORX68835.1"/>
    <property type="molecule type" value="Genomic_DNA"/>
</dbReference>
<dbReference type="GO" id="GO:0044284">
    <property type="term" value="C:mitochondrial crista junction"/>
    <property type="evidence" value="ECO:0007669"/>
    <property type="project" value="TreeGrafter"/>
</dbReference>
<protein>
    <recommendedName>
        <fullName evidence="1">MICOS complex subunit</fullName>
    </recommendedName>
</protein>
<keyword evidence="1" id="KW-0496">Mitochondrion</keyword>
<dbReference type="STRING" id="61395.A0A1Y1W625"/>
<dbReference type="GeneID" id="63804623"/>
<dbReference type="InterPro" id="IPR033181">
    <property type="entry name" value="Mic26_fungi"/>
</dbReference>
<organism evidence="3 4">
    <name type="scientific">Linderina pennispora</name>
    <dbReference type="NCBI Taxonomy" id="61395"/>
    <lineage>
        <taxon>Eukaryota</taxon>
        <taxon>Fungi</taxon>
        <taxon>Fungi incertae sedis</taxon>
        <taxon>Zoopagomycota</taxon>
        <taxon>Kickxellomycotina</taxon>
        <taxon>Kickxellomycetes</taxon>
        <taxon>Kickxellales</taxon>
        <taxon>Kickxellaceae</taxon>
        <taxon>Linderina</taxon>
    </lineage>
</organism>
<dbReference type="PANTHER" id="PTHR28268">
    <property type="entry name" value="MICOS SUBUNIT MIC26"/>
    <property type="match status" value="1"/>
</dbReference>
<dbReference type="Proteomes" id="UP000193922">
    <property type="component" value="Unassembled WGS sequence"/>
</dbReference>
<evidence type="ECO:0000256" key="2">
    <source>
        <dbReference type="SAM" id="SignalP"/>
    </source>
</evidence>
<reference evidence="3 4" key="1">
    <citation type="submission" date="2016-07" db="EMBL/GenBank/DDBJ databases">
        <title>Pervasive Adenine N6-methylation of Active Genes in Fungi.</title>
        <authorList>
            <consortium name="DOE Joint Genome Institute"/>
            <person name="Mondo S.J."/>
            <person name="Dannebaum R.O."/>
            <person name="Kuo R.C."/>
            <person name="Labutti K."/>
            <person name="Haridas S."/>
            <person name="Kuo A."/>
            <person name="Salamov A."/>
            <person name="Ahrendt S.R."/>
            <person name="Lipzen A."/>
            <person name="Sullivan W."/>
            <person name="Andreopoulos W.B."/>
            <person name="Clum A."/>
            <person name="Lindquist E."/>
            <person name="Daum C."/>
            <person name="Ramamoorthy G.K."/>
            <person name="Gryganskyi A."/>
            <person name="Culley D."/>
            <person name="Magnuson J.K."/>
            <person name="James T.Y."/>
            <person name="O'Malley M.A."/>
            <person name="Stajich J.E."/>
            <person name="Spatafora J.W."/>
            <person name="Visel A."/>
            <person name="Grigoriev I.V."/>
        </authorList>
    </citation>
    <scope>NUCLEOTIDE SEQUENCE [LARGE SCALE GENOMIC DNA]</scope>
    <source>
        <strain evidence="3 4">ATCC 12442</strain>
    </source>
</reference>
<evidence type="ECO:0000256" key="1">
    <source>
        <dbReference type="RuleBase" id="RU363021"/>
    </source>
</evidence>
<keyword evidence="4" id="KW-1185">Reference proteome</keyword>
<dbReference type="Pfam" id="PF09769">
    <property type="entry name" value="ApoO"/>
    <property type="match status" value="1"/>
</dbReference>
<comment type="caution">
    <text evidence="3">The sequence shown here is derived from an EMBL/GenBank/DDBJ whole genome shotgun (WGS) entry which is preliminary data.</text>
</comment>
<name>A0A1Y1W625_9FUNG</name>
<dbReference type="AlphaFoldDB" id="A0A1Y1W625"/>
<proteinExistence type="predicted"/>
<comment type="subunit">
    <text evidence="1">Component of the mitochondrial contact site and cristae organizing system (MICOS) complex.</text>
</comment>
<dbReference type="GO" id="GO:0042407">
    <property type="term" value="P:cristae formation"/>
    <property type="evidence" value="ECO:0007669"/>
    <property type="project" value="InterPro"/>
</dbReference>
<gene>
    <name evidence="3" type="ORF">DL89DRAFT_268606</name>
</gene>